<dbReference type="InterPro" id="IPR036568">
    <property type="entry name" value="GGCT-like_sf"/>
</dbReference>
<dbReference type="InterPro" id="IPR045038">
    <property type="entry name" value="AIG2-like"/>
</dbReference>
<dbReference type="SUPFAM" id="SSF110857">
    <property type="entry name" value="Gamma-glutamyl cyclotransferase-like"/>
    <property type="match status" value="1"/>
</dbReference>
<dbReference type="InterPro" id="IPR009288">
    <property type="entry name" value="AIG2-like_dom"/>
</dbReference>
<dbReference type="PANTHER" id="PTHR31544:SF2">
    <property type="entry name" value="AIG2-LIKE PROTEIN D"/>
    <property type="match status" value="1"/>
</dbReference>
<dbReference type="GO" id="GO:0016740">
    <property type="term" value="F:transferase activity"/>
    <property type="evidence" value="ECO:0007669"/>
    <property type="project" value="UniProtKB-KW"/>
</dbReference>
<evidence type="ECO:0000259" key="3">
    <source>
        <dbReference type="Pfam" id="PF06094"/>
    </source>
</evidence>
<evidence type="ECO:0000256" key="2">
    <source>
        <dbReference type="ARBA" id="ARBA00030602"/>
    </source>
</evidence>
<dbReference type="Proteomes" id="UP000276260">
    <property type="component" value="Unassembled WGS sequence"/>
</dbReference>
<dbReference type="Gene3D" id="3.10.490.10">
    <property type="entry name" value="Gamma-glutamyl cyclotransferase-like"/>
    <property type="match status" value="1"/>
</dbReference>
<dbReference type="EMBL" id="RRCF01000004">
    <property type="protein sequence ID" value="RRJ19471.1"/>
    <property type="molecule type" value="Genomic_DNA"/>
</dbReference>
<evidence type="ECO:0000256" key="1">
    <source>
        <dbReference type="ARBA" id="ARBA00022679"/>
    </source>
</evidence>
<proteinExistence type="predicted"/>
<evidence type="ECO:0000313" key="4">
    <source>
        <dbReference type="EMBL" id="RRJ19471.1"/>
    </source>
</evidence>
<dbReference type="OrthoDB" id="279154at2"/>
<dbReference type="CDD" id="cd06661">
    <property type="entry name" value="GGCT_like"/>
    <property type="match status" value="1"/>
</dbReference>
<keyword evidence="5" id="KW-1185">Reference proteome</keyword>
<feature type="domain" description="Gamma-glutamylcyclotransferase AIG2-like" evidence="3">
    <location>
        <begin position="7"/>
        <end position="123"/>
    </location>
</feature>
<evidence type="ECO:0000313" key="5">
    <source>
        <dbReference type="Proteomes" id="UP000276260"/>
    </source>
</evidence>
<keyword evidence="1 4" id="KW-0808">Transferase</keyword>
<dbReference type="AlphaFoldDB" id="A0A3P3QEA0"/>
<comment type="caution">
    <text evidence="4">The sequence shown here is derived from an EMBL/GenBank/DDBJ whole genome shotgun (WGS) entry which is preliminary data.</text>
</comment>
<name>A0A3P3QEA0_9GAMM</name>
<dbReference type="Pfam" id="PF06094">
    <property type="entry name" value="GGACT"/>
    <property type="match status" value="1"/>
</dbReference>
<reference evidence="4 5" key="1">
    <citation type="submission" date="2018-11" db="EMBL/GenBank/DDBJ databases">
        <title>Draft genome analysis of Rheinheimera mesophila isolated from an industrial waste site.</title>
        <authorList>
            <person name="Yu Q."/>
            <person name="Qi Y."/>
            <person name="Zhang H."/>
            <person name="Lu Y."/>
            <person name="Pu J."/>
        </authorList>
    </citation>
    <scope>NUCLEOTIDE SEQUENCE [LARGE SCALE GENOMIC DNA]</scope>
    <source>
        <strain evidence="4 5">IITR13</strain>
    </source>
</reference>
<gene>
    <name evidence="4" type="ORF">EIK76_13520</name>
</gene>
<dbReference type="RefSeq" id="WP_046518428.1">
    <property type="nucleotide sequence ID" value="NZ_LAVS01000002.1"/>
</dbReference>
<accession>A0A3P3QEA0</accession>
<dbReference type="InterPro" id="IPR013024">
    <property type="entry name" value="GGCT-like"/>
</dbReference>
<protein>
    <recommendedName>
        <fullName evidence="2">Putative gamma-glutamylcyclotransferase</fullName>
    </recommendedName>
</protein>
<organism evidence="4 5">
    <name type="scientific">Rheinheimera mesophila</name>
    <dbReference type="NCBI Taxonomy" id="1547515"/>
    <lineage>
        <taxon>Bacteria</taxon>
        <taxon>Pseudomonadati</taxon>
        <taxon>Pseudomonadota</taxon>
        <taxon>Gammaproteobacteria</taxon>
        <taxon>Chromatiales</taxon>
        <taxon>Chromatiaceae</taxon>
        <taxon>Rheinheimera</taxon>
    </lineage>
</organism>
<dbReference type="PANTHER" id="PTHR31544">
    <property type="entry name" value="AIG2-LIKE PROTEIN D"/>
    <property type="match status" value="1"/>
</dbReference>
<sequence>MSAGDAVFVYGLLTLPEVVHAITGQRYSMRPASLADYKSYGLSQQPGDTPVPALTDCPGHLQHGQVLLDVLAPELDKLDFFEELDSGLYLRQKVRVQSQGVWLDAWCYTAGPALLPYLAGEWSLQQVSEQQKKYLITQLIPSMLTTYHNLHGRCGTKAKASPLSED</sequence>